<evidence type="ECO:0000313" key="1">
    <source>
        <dbReference type="EMBL" id="KAA6402530.1"/>
    </source>
</evidence>
<dbReference type="AlphaFoldDB" id="A0A5J4X5N3"/>
<accession>A0A5J4X5N3</accession>
<name>A0A5J4X5N3_9EUKA</name>
<evidence type="ECO:0000313" key="2">
    <source>
        <dbReference type="Proteomes" id="UP000324800"/>
    </source>
</evidence>
<proteinExistence type="predicted"/>
<sequence length="81" mass="9636">MIAQFFLIQLSKVASFWNTLASFEILKFENIQSPKAKHGKNTQGWEYGQKWEVIEEDEKIILEDVEVDDGLFLFYQKMFKK</sequence>
<protein>
    <submittedName>
        <fullName evidence="1">Uncharacterized protein</fullName>
    </submittedName>
</protein>
<dbReference type="EMBL" id="SNRW01000220">
    <property type="protein sequence ID" value="KAA6402530.1"/>
    <property type="molecule type" value="Genomic_DNA"/>
</dbReference>
<dbReference type="Proteomes" id="UP000324800">
    <property type="component" value="Unassembled WGS sequence"/>
</dbReference>
<organism evidence="1 2">
    <name type="scientific">Streblomastix strix</name>
    <dbReference type="NCBI Taxonomy" id="222440"/>
    <lineage>
        <taxon>Eukaryota</taxon>
        <taxon>Metamonada</taxon>
        <taxon>Preaxostyla</taxon>
        <taxon>Oxymonadida</taxon>
        <taxon>Streblomastigidae</taxon>
        <taxon>Streblomastix</taxon>
    </lineage>
</organism>
<reference evidence="1 2" key="1">
    <citation type="submission" date="2019-03" db="EMBL/GenBank/DDBJ databases">
        <title>Single cell metagenomics reveals metabolic interactions within the superorganism composed of flagellate Streblomastix strix and complex community of Bacteroidetes bacteria on its surface.</title>
        <authorList>
            <person name="Treitli S.C."/>
            <person name="Kolisko M."/>
            <person name="Husnik F."/>
            <person name="Keeling P."/>
            <person name="Hampl V."/>
        </authorList>
    </citation>
    <scope>NUCLEOTIDE SEQUENCE [LARGE SCALE GENOMIC DNA]</scope>
    <source>
        <strain evidence="1">ST1C</strain>
    </source>
</reference>
<comment type="caution">
    <text evidence="1">The sequence shown here is derived from an EMBL/GenBank/DDBJ whole genome shotgun (WGS) entry which is preliminary data.</text>
</comment>
<gene>
    <name evidence="1" type="ORF">EZS28_001938</name>
</gene>